<comment type="caution">
    <text evidence="2">The sequence shown here is derived from an EMBL/GenBank/DDBJ whole genome shotgun (WGS) entry which is preliminary data.</text>
</comment>
<feature type="region of interest" description="Disordered" evidence="1">
    <location>
        <begin position="1"/>
        <end position="30"/>
    </location>
</feature>
<accession>A0A314YPR8</accession>
<evidence type="ECO:0000256" key="1">
    <source>
        <dbReference type="SAM" id="MobiDB-lite"/>
    </source>
</evidence>
<feature type="region of interest" description="Disordered" evidence="1">
    <location>
        <begin position="63"/>
        <end position="218"/>
    </location>
</feature>
<dbReference type="EMBL" id="PJQY01000910">
    <property type="protein sequence ID" value="PQQ06991.1"/>
    <property type="molecule type" value="Genomic_DNA"/>
</dbReference>
<sequence>MEDFAPHALSSGKGSHALSSGEDHSSSSARPIVHSGSHSFGWTNILNNYFPACLVFLPPQPSIPEGYGMDPISSVSSGTEPRAGPKVPENAPAGSSPGIKENNSMPTERFAPHALSSGEGSPVLHMNPPAQSQKKTEKAPGPATSGHRPSSARPPPQTSIQEGFATNPISSVSSGTEPRAGPVEPQVPENAPAGSSPGTGSTSDNQTFTEKGHRIKEK</sequence>
<dbReference type="Proteomes" id="UP000250321">
    <property type="component" value="Unassembled WGS sequence"/>
</dbReference>
<keyword evidence="3" id="KW-1185">Reference proteome</keyword>
<gene>
    <name evidence="2" type="ORF">Pyn_18268</name>
</gene>
<evidence type="ECO:0000313" key="3">
    <source>
        <dbReference type="Proteomes" id="UP000250321"/>
    </source>
</evidence>
<proteinExistence type="predicted"/>
<dbReference type="AlphaFoldDB" id="A0A314YPR8"/>
<organism evidence="2 3">
    <name type="scientific">Prunus yedoensis var. nudiflora</name>
    <dbReference type="NCBI Taxonomy" id="2094558"/>
    <lineage>
        <taxon>Eukaryota</taxon>
        <taxon>Viridiplantae</taxon>
        <taxon>Streptophyta</taxon>
        <taxon>Embryophyta</taxon>
        <taxon>Tracheophyta</taxon>
        <taxon>Spermatophyta</taxon>
        <taxon>Magnoliopsida</taxon>
        <taxon>eudicotyledons</taxon>
        <taxon>Gunneridae</taxon>
        <taxon>Pentapetalae</taxon>
        <taxon>rosids</taxon>
        <taxon>fabids</taxon>
        <taxon>Rosales</taxon>
        <taxon>Rosaceae</taxon>
        <taxon>Amygdaloideae</taxon>
        <taxon>Amygdaleae</taxon>
        <taxon>Prunus</taxon>
    </lineage>
</organism>
<dbReference type="OrthoDB" id="1166661at2759"/>
<protein>
    <submittedName>
        <fullName evidence="2">Uncharacterized protein</fullName>
    </submittedName>
</protein>
<evidence type="ECO:0000313" key="2">
    <source>
        <dbReference type="EMBL" id="PQQ06991.1"/>
    </source>
</evidence>
<feature type="compositionally biased region" description="Low complexity" evidence="1">
    <location>
        <begin position="191"/>
        <end position="203"/>
    </location>
</feature>
<feature type="compositionally biased region" description="Polar residues" evidence="1">
    <location>
        <begin position="167"/>
        <end position="176"/>
    </location>
</feature>
<reference evidence="2 3" key="1">
    <citation type="submission" date="2018-02" db="EMBL/GenBank/DDBJ databases">
        <title>Draft genome of wild Prunus yedoensis var. nudiflora.</title>
        <authorList>
            <person name="Baek S."/>
            <person name="Kim J.-H."/>
            <person name="Choi K."/>
            <person name="Kim G.-B."/>
            <person name="Cho A."/>
            <person name="Jang H."/>
            <person name="Shin C.-H."/>
            <person name="Yu H.-J."/>
            <person name="Mun J.-H."/>
        </authorList>
    </citation>
    <scope>NUCLEOTIDE SEQUENCE [LARGE SCALE GENOMIC DNA]</scope>
    <source>
        <strain evidence="3">cv. Jeju island</strain>
        <tissue evidence="2">Leaf</tissue>
    </source>
</reference>
<name>A0A314YPR8_PRUYE</name>